<keyword evidence="6" id="KW-1185">Reference proteome</keyword>
<dbReference type="InterPro" id="IPR014718">
    <property type="entry name" value="GH-type_carb-bd"/>
</dbReference>
<dbReference type="EMBL" id="KN817636">
    <property type="protein sequence ID" value="KJA15739.1"/>
    <property type="molecule type" value="Genomic_DNA"/>
</dbReference>
<feature type="signal peptide" evidence="2">
    <location>
        <begin position="1"/>
        <end position="21"/>
    </location>
</feature>
<dbReference type="Gene3D" id="3.30.2080.10">
    <property type="entry name" value="GH92 mannosidase domain"/>
    <property type="match status" value="1"/>
</dbReference>
<dbReference type="SUPFAM" id="SSF48208">
    <property type="entry name" value="Six-hairpin glycosidases"/>
    <property type="match status" value="1"/>
</dbReference>
<dbReference type="Pfam" id="PF07971">
    <property type="entry name" value="Glyco_hydro_92"/>
    <property type="match status" value="1"/>
</dbReference>
<organism evidence="5 6">
    <name type="scientific">Hypholoma sublateritium (strain FD-334 SS-4)</name>
    <dbReference type="NCBI Taxonomy" id="945553"/>
    <lineage>
        <taxon>Eukaryota</taxon>
        <taxon>Fungi</taxon>
        <taxon>Dikarya</taxon>
        <taxon>Basidiomycota</taxon>
        <taxon>Agaricomycotina</taxon>
        <taxon>Agaricomycetes</taxon>
        <taxon>Agaricomycetidae</taxon>
        <taxon>Agaricales</taxon>
        <taxon>Agaricineae</taxon>
        <taxon>Strophariaceae</taxon>
        <taxon>Hypholoma</taxon>
    </lineage>
</organism>
<dbReference type="OrthoDB" id="449263at2759"/>
<dbReference type="GO" id="GO:0005829">
    <property type="term" value="C:cytosol"/>
    <property type="evidence" value="ECO:0007669"/>
    <property type="project" value="TreeGrafter"/>
</dbReference>
<name>A0A0D2N9G2_HYPSF</name>
<dbReference type="STRING" id="945553.A0A0D2N9G2"/>
<dbReference type="NCBIfam" id="TIGR01180">
    <property type="entry name" value="aman2_put"/>
    <property type="match status" value="1"/>
</dbReference>
<dbReference type="InterPro" id="IPR008928">
    <property type="entry name" value="6-hairpin_glycosidase_sf"/>
</dbReference>
<dbReference type="GO" id="GO:0000224">
    <property type="term" value="F:peptide-N4-(N-acetyl-beta-glucosaminyl)asparagine amidase activity"/>
    <property type="evidence" value="ECO:0007669"/>
    <property type="project" value="TreeGrafter"/>
</dbReference>
<evidence type="ECO:0000259" key="3">
    <source>
        <dbReference type="Pfam" id="PF07971"/>
    </source>
</evidence>
<keyword evidence="5" id="KW-0378">Hydrolase</keyword>
<dbReference type="PANTHER" id="PTHR12143">
    <property type="entry name" value="PEPTIDE N-GLYCANASE PNGASE -RELATED"/>
    <property type="match status" value="1"/>
</dbReference>
<dbReference type="Gene3D" id="2.70.98.10">
    <property type="match status" value="1"/>
</dbReference>
<dbReference type="Gene3D" id="1.20.1050.60">
    <property type="entry name" value="alpha-1,2-mannosidase"/>
    <property type="match status" value="1"/>
</dbReference>
<dbReference type="InterPro" id="IPR050883">
    <property type="entry name" value="PNGase"/>
</dbReference>
<dbReference type="AlphaFoldDB" id="A0A0D2N9G2"/>
<feature type="domain" description="Glycosyl hydrolase family 92" evidence="3">
    <location>
        <begin position="327"/>
        <end position="800"/>
    </location>
</feature>
<keyword evidence="2" id="KW-0732">Signal</keyword>
<evidence type="ECO:0000313" key="6">
    <source>
        <dbReference type="Proteomes" id="UP000054270"/>
    </source>
</evidence>
<accession>A0A0D2N9G2</accession>
<feature type="chain" id="PRO_5002259457" evidence="2">
    <location>
        <begin position="22"/>
        <end position="856"/>
    </location>
</feature>
<feature type="domain" description="Glycosyl hydrolase family 92 N-terminal" evidence="4">
    <location>
        <begin position="37"/>
        <end position="301"/>
    </location>
</feature>
<dbReference type="Proteomes" id="UP000054270">
    <property type="component" value="Unassembled WGS sequence"/>
</dbReference>
<dbReference type="InterPro" id="IPR041371">
    <property type="entry name" value="GH92_N"/>
</dbReference>
<evidence type="ECO:0000259" key="4">
    <source>
        <dbReference type="Pfam" id="PF17678"/>
    </source>
</evidence>
<dbReference type="InterPro" id="IPR012939">
    <property type="entry name" value="Glyco_hydro_92"/>
</dbReference>
<dbReference type="Pfam" id="PF17678">
    <property type="entry name" value="Glyco_hydro_92N"/>
    <property type="match status" value="1"/>
</dbReference>
<feature type="region of interest" description="Disordered" evidence="1">
    <location>
        <begin position="825"/>
        <end position="856"/>
    </location>
</feature>
<dbReference type="GO" id="GO:0005634">
    <property type="term" value="C:nucleus"/>
    <property type="evidence" value="ECO:0007669"/>
    <property type="project" value="TreeGrafter"/>
</dbReference>
<dbReference type="PANTHER" id="PTHR12143:SF43">
    <property type="entry name" value="PUTATIVE-RELATED"/>
    <property type="match status" value="1"/>
</dbReference>
<proteinExistence type="predicted"/>
<evidence type="ECO:0000256" key="2">
    <source>
        <dbReference type="SAM" id="SignalP"/>
    </source>
</evidence>
<protein>
    <submittedName>
        <fullName evidence="5">Glycoside hydrolase family 92 protein</fullName>
    </submittedName>
</protein>
<dbReference type="FunFam" id="3.30.2080.10:FF:000001">
    <property type="entry name" value="Alpha-1,2-mannosidase subfamily"/>
    <property type="match status" value="1"/>
</dbReference>
<evidence type="ECO:0000313" key="5">
    <source>
        <dbReference type="EMBL" id="KJA15739.1"/>
    </source>
</evidence>
<gene>
    <name evidence="5" type="ORF">HYPSUDRAFT_207596</name>
</gene>
<feature type="compositionally biased region" description="Basic and acidic residues" evidence="1">
    <location>
        <begin position="842"/>
        <end position="856"/>
    </location>
</feature>
<sequence length="856" mass="93868">MDLQKHILLFTALCLVNATSTQPPPSFSVPSSTGLDLVNLLIGNGGDTPNGSGGMIPSTAPPFAMTRWVAQNQVHYVSATPYNWTLDKVMGVVGTRQPAIWMGESAPISVSAGVDDEVQVDFEQRGLNVIRGNDGQKKEVVSSGYYSVELDDKHGGTIQIEQSATSRVAHLRFTFNGTLPPHLLFQVSRPSIITSDASNITYPLGAVSIQTPLEICGWSDERQDWIIAPTSIAPFSEQFKGYFCARFDPGTPQPTYGIIQNTTIFPAEEGKVSTGPLLSAYAKFPKPSGGDTIITLRVGTSFISVEQARTNLETEIPDISPESSEDEIHLVPGTFENTAYLVRKSWADLLNRVEVQVYADGRSVDPKSRDFVDLQTFWTGVVHTLQYPSEQHEGNLYYSGYDNEVHHLSDSGESYTGYSIWDTYRAEWAWQILFVPHRIPGMVQSMLADYQEGGWMPMWKNVVETNIMVATHADSLIAEAVLKNITGIDRDLAWEAVWKDATVPPKDDATVVYSDREEHVDYEVRAGLSTAFATLGKGWVADDVHSESASRTLDYSYDDYAAYVLARELGKPEDITQMLFNRSMTNAFQLFNDETGFMEARNTDGSWAGPDNGWTEGDKWAYSFDVVHDVPTLIERRGGKIKFVQSLEDHFNGGHNDQSNEPSHHIPYMYSMAGAAFKSQERVREIAIANYNNTPTGLSGNEDCGQMSAWYIFSAMGFYPVNPVSAEYIVGSPFFEKISIALEGSGSSGGNANRNLTITALGARTKPYIKSLTIDGVPVASPVIRHAQIAHGAEIVFEMSAEIEAWGNDPALVAAFGPGAALAGLGSGDTNGPQVSMPLPRATRDRNSDDTIRDEL</sequence>
<dbReference type="InterPro" id="IPR005887">
    <property type="entry name" value="GH92_a_mannosidase_put"/>
</dbReference>
<dbReference type="OMA" id="DKWAYSF"/>
<dbReference type="FunFam" id="1.20.1050.60:FF:000001">
    <property type="entry name" value="Putative alpha-1,2-mannosidase"/>
    <property type="match status" value="1"/>
</dbReference>
<dbReference type="GO" id="GO:0005975">
    <property type="term" value="P:carbohydrate metabolic process"/>
    <property type="evidence" value="ECO:0007669"/>
    <property type="project" value="InterPro"/>
</dbReference>
<reference evidence="6" key="1">
    <citation type="submission" date="2014-04" db="EMBL/GenBank/DDBJ databases">
        <title>Evolutionary Origins and Diversification of the Mycorrhizal Mutualists.</title>
        <authorList>
            <consortium name="DOE Joint Genome Institute"/>
            <consortium name="Mycorrhizal Genomics Consortium"/>
            <person name="Kohler A."/>
            <person name="Kuo A."/>
            <person name="Nagy L.G."/>
            <person name="Floudas D."/>
            <person name="Copeland A."/>
            <person name="Barry K.W."/>
            <person name="Cichocki N."/>
            <person name="Veneault-Fourrey C."/>
            <person name="LaButti K."/>
            <person name="Lindquist E.A."/>
            <person name="Lipzen A."/>
            <person name="Lundell T."/>
            <person name="Morin E."/>
            <person name="Murat C."/>
            <person name="Riley R."/>
            <person name="Ohm R."/>
            <person name="Sun H."/>
            <person name="Tunlid A."/>
            <person name="Henrissat B."/>
            <person name="Grigoriev I.V."/>
            <person name="Hibbett D.S."/>
            <person name="Martin F."/>
        </authorList>
    </citation>
    <scope>NUCLEOTIDE SEQUENCE [LARGE SCALE GENOMIC DNA]</scope>
    <source>
        <strain evidence="6">FD-334 SS-4</strain>
    </source>
</reference>
<dbReference type="GO" id="GO:0030246">
    <property type="term" value="F:carbohydrate binding"/>
    <property type="evidence" value="ECO:0007669"/>
    <property type="project" value="InterPro"/>
</dbReference>
<dbReference type="Gene3D" id="1.20.1610.10">
    <property type="entry name" value="alpha-1,2-mannosidases domains"/>
    <property type="match status" value="1"/>
</dbReference>
<dbReference type="GO" id="GO:0006516">
    <property type="term" value="P:glycoprotein catabolic process"/>
    <property type="evidence" value="ECO:0007669"/>
    <property type="project" value="TreeGrafter"/>
</dbReference>
<evidence type="ECO:0000256" key="1">
    <source>
        <dbReference type="SAM" id="MobiDB-lite"/>
    </source>
</evidence>